<dbReference type="Gene3D" id="3.30.530.20">
    <property type="match status" value="1"/>
</dbReference>
<feature type="region of interest" description="Disordered" evidence="1">
    <location>
        <begin position="1"/>
        <end position="20"/>
    </location>
</feature>
<dbReference type="AlphaFoldDB" id="A0A848K9Q6"/>
<comment type="caution">
    <text evidence="2">The sequence shown here is derived from an EMBL/GenBank/DDBJ whole genome shotgun (WGS) entry which is preliminary data.</text>
</comment>
<proteinExistence type="predicted"/>
<evidence type="ECO:0000313" key="3">
    <source>
        <dbReference type="Proteomes" id="UP000535543"/>
    </source>
</evidence>
<name>A0A848K9Q6_9NOCA</name>
<dbReference type="CDD" id="cd07821">
    <property type="entry name" value="PYR_PYL_RCAR_like"/>
    <property type="match status" value="1"/>
</dbReference>
<dbReference type="EMBL" id="VCQU01000003">
    <property type="protein sequence ID" value="NMN95533.1"/>
    <property type="molecule type" value="Genomic_DNA"/>
</dbReference>
<evidence type="ECO:0000256" key="1">
    <source>
        <dbReference type="SAM" id="MobiDB-lite"/>
    </source>
</evidence>
<reference evidence="2 3" key="1">
    <citation type="submission" date="2019-05" db="EMBL/GenBank/DDBJ databases">
        <authorList>
            <person name="Lee S.D."/>
        </authorList>
    </citation>
    <scope>NUCLEOTIDE SEQUENCE [LARGE SCALE GENOMIC DNA]</scope>
    <source>
        <strain evidence="2 3">YC2-7</strain>
    </source>
</reference>
<keyword evidence="3" id="KW-1185">Reference proteome</keyword>
<dbReference type="Proteomes" id="UP000535543">
    <property type="component" value="Unassembled WGS sequence"/>
</dbReference>
<dbReference type="RefSeq" id="WP_169586496.1">
    <property type="nucleotide sequence ID" value="NZ_VCQU01000003.1"/>
</dbReference>
<dbReference type="InterPro" id="IPR023393">
    <property type="entry name" value="START-like_dom_sf"/>
</dbReference>
<sequence length="178" mass="20720">MSVTAILAKQRPSPPSNESTFETASVVFTTDYTFDASPDDVWELLDSEAMFEWLPFPGVGVTYPSRERGVGIVREMGSVGAPFRSLWIQREEFWRHERSHQMSYNAVTGTWMYSLLVRNYAERMTLTPLPDGRTKLTWTVATTPRYPFRFVKYFKPVWRLAYRSNFGRPMAKRLEGNR</sequence>
<gene>
    <name evidence="2" type="ORF">FGL95_10865</name>
</gene>
<protein>
    <submittedName>
        <fullName evidence="2">SRPBCC family protein</fullName>
    </submittedName>
</protein>
<organism evidence="2 3">
    <name type="scientific">Antrihabitans stalactiti</name>
    <dbReference type="NCBI Taxonomy" id="2584121"/>
    <lineage>
        <taxon>Bacteria</taxon>
        <taxon>Bacillati</taxon>
        <taxon>Actinomycetota</taxon>
        <taxon>Actinomycetes</taxon>
        <taxon>Mycobacteriales</taxon>
        <taxon>Nocardiaceae</taxon>
        <taxon>Antrihabitans</taxon>
    </lineage>
</organism>
<accession>A0A848K9Q6</accession>
<reference evidence="2 3" key="2">
    <citation type="submission" date="2020-06" db="EMBL/GenBank/DDBJ databases">
        <title>Antribacter stalactiti gen. nov., sp. nov., a new member of the family Nacardiaceae isolated from a cave.</title>
        <authorList>
            <person name="Kim I.S."/>
        </authorList>
    </citation>
    <scope>NUCLEOTIDE SEQUENCE [LARGE SCALE GENOMIC DNA]</scope>
    <source>
        <strain evidence="2 3">YC2-7</strain>
    </source>
</reference>
<evidence type="ECO:0000313" key="2">
    <source>
        <dbReference type="EMBL" id="NMN95533.1"/>
    </source>
</evidence>
<dbReference type="SUPFAM" id="SSF55961">
    <property type="entry name" value="Bet v1-like"/>
    <property type="match status" value="1"/>
</dbReference>
<dbReference type="Pfam" id="PF10604">
    <property type="entry name" value="Polyketide_cyc2"/>
    <property type="match status" value="1"/>
</dbReference>
<dbReference type="InterPro" id="IPR019587">
    <property type="entry name" value="Polyketide_cyclase/dehydratase"/>
</dbReference>